<evidence type="ECO:0000313" key="1">
    <source>
        <dbReference type="EMBL" id="KAL2886486.1"/>
    </source>
</evidence>
<comment type="caution">
    <text evidence="1">The sequence shown here is derived from an EMBL/GenBank/DDBJ whole genome shotgun (WGS) entry which is preliminary data.</text>
</comment>
<gene>
    <name evidence="1" type="ORF">HOO65_060316</name>
</gene>
<sequence>MPATTIEARTLQALQNNPNLSIRRAARTYTIDERRLSDLEERILEHFILDLDLRESPPPPQLRGAKEMANQLLADHDAPPVGPRWASNFRAKCEDPTTIHDLFRLVVNTIVKYGIRSDDIYNFDETGFLMGMMASAIVITVIQAINLEGWSISPFIIGAGQYQLANWYRESNPPGDWAIATTQNGCTDNETGLEWLKHFDRHND</sequence>
<dbReference type="RefSeq" id="XP_070857666.1">
    <property type="nucleotide sequence ID" value="XM_071004054.1"/>
</dbReference>
<dbReference type="GeneID" id="98119712"/>
<keyword evidence="2" id="KW-1185">Reference proteome</keyword>
<dbReference type="EMBL" id="JABSNW010000006">
    <property type="protein sequence ID" value="KAL2886486.1"/>
    <property type="molecule type" value="Genomic_DNA"/>
</dbReference>
<proteinExistence type="predicted"/>
<evidence type="ECO:0008006" key="3">
    <source>
        <dbReference type="Google" id="ProtNLM"/>
    </source>
</evidence>
<organism evidence="1 2">
    <name type="scientific">Ceratocystis lukuohia</name>
    <dbReference type="NCBI Taxonomy" id="2019550"/>
    <lineage>
        <taxon>Eukaryota</taxon>
        <taxon>Fungi</taxon>
        <taxon>Dikarya</taxon>
        <taxon>Ascomycota</taxon>
        <taxon>Pezizomycotina</taxon>
        <taxon>Sordariomycetes</taxon>
        <taxon>Hypocreomycetidae</taxon>
        <taxon>Microascales</taxon>
        <taxon>Ceratocystidaceae</taxon>
        <taxon>Ceratocystis</taxon>
    </lineage>
</organism>
<name>A0ABR4MDY4_9PEZI</name>
<protein>
    <recommendedName>
        <fullName evidence="3">HTH CENPB-type domain-containing protein</fullName>
    </recommendedName>
</protein>
<accession>A0ABR4MDY4</accession>
<dbReference type="Proteomes" id="UP001610728">
    <property type="component" value="Unassembled WGS sequence"/>
</dbReference>
<reference evidence="1 2" key="1">
    <citation type="submission" date="2020-05" db="EMBL/GenBank/DDBJ databases">
        <title>Ceratocystis lukuohia genome.</title>
        <authorList>
            <person name="Harrington T.C."/>
            <person name="Kim K."/>
            <person name="Mayers C.G."/>
        </authorList>
    </citation>
    <scope>NUCLEOTIDE SEQUENCE [LARGE SCALE GENOMIC DNA]</scope>
    <source>
        <strain evidence="1 2">C4212</strain>
    </source>
</reference>
<evidence type="ECO:0000313" key="2">
    <source>
        <dbReference type="Proteomes" id="UP001610728"/>
    </source>
</evidence>